<comment type="cofactor">
    <cofactor evidence="1">
        <name>Ca(2+)</name>
        <dbReference type="ChEBI" id="CHEBI:29108"/>
    </cofactor>
</comment>
<dbReference type="PANTHER" id="PTHR45953:SF1">
    <property type="entry name" value="IDURONATE 2-SULFATASE"/>
    <property type="match status" value="1"/>
</dbReference>
<evidence type="ECO:0000256" key="5">
    <source>
        <dbReference type="ARBA" id="ARBA00022801"/>
    </source>
</evidence>
<keyword evidence="5 9" id="KW-0378">Hydrolase</keyword>
<dbReference type="CDD" id="cd16030">
    <property type="entry name" value="iduronate-2-sulfatase"/>
    <property type="match status" value="1"/>
</dbReference>
<accession>A0A6I6K4U2</accession>
<dbReference type="PANTHER" id="PTHR45953">
    <property type="entry name" value="IDURONATE 2-SULFATASE"/>
    <property type="match status" value="1"/>
</dbReference>
<keyword evidence="10" id="KW-1185">Reference proteome</keyword>
<dbReference type="Pfam" id="PF00884">
    <property type="entry name" value="Sulfatase"/>
    <property type="match status" value="1"/>
</dbReference>
<keyword evidence="3" id="KW-0479">Metal-binding</keyword>
<evidence type="ECO:0000256" key="2">
    <source>
        <dbReference type="ARBA" id="ARBA00008779"/>
    </source>
</evidence>
<dbReference type="InterPro" id="IPR000917">
    <property type="entry name" value="Sulfatase_N"/>
</dbReference>
<dbReference type="GO" id="GO:0046872">
    <property type="term" value="F:metal ion binding"/>
    <property type="evidence" value="ECO:0007669"/>
    <property type="project" value="UniProtKB-KW"/>
</dbReference>
<reference evidence="9 10" key="1">
    <citation type="submission" date="2019-11" db="EMBL/GenBank/DDBJ databases">
        <authorList>
            <person name="Zheng R.K."/>
            <person name="Sun C.M."/>
        </authorList>
    </citation>
    <scope>NUCLEOTIDE SEQUENCE [LARGE SCALE GENOMIC DNA]</scope>
    <source>
        <strain evidence="9 10">WC007</strain>
    </source>
</reference>
<dbReference type="RefSeq" id="WP_158867893.1">
    <property type="nucleotide sequence ID" value="NZ_CP046401.1"/>
</dbReference>
<gene>
    <name evidence="9" type="ORF">GM418_15485</name>
</gene>
<organism evidence="9 10">
    <name type="scientific">Maribellus comscasis</name>
    <dbReference type="NCBI Taxonomy" id="2681766"/>
    <lineage>
        <taxon>Bacteria</taxon>
        <taxon>Pseudomonadati</taxon>
        <taxon>Bacteroidota</taxon>
        <taxon>Bacteroidia</taxon>
        <taxon>Marinilabiliales</taxon>
        <taxon>Prolixibacteraceae</taxon>
        <taxon>Maribellus</taxon>
    </lineage>
</organism>
<proteinExistence type="inferred from homology"/>
<evidence type="ECO:0000256" key="3">
    <source>
        <dbReference type="ARBA" id="ARBA00022723"/>
    </source>
</evidence>
<protein>
    <submittedName>
        <fullName evidence="9">Sulfatase-like hydrolase/transferase</fullName>
    </submittedName>
</protein>
<dbReference type="SUPFAM" id="SSF53649">
    <property type="entry name" value="Alkaline phosphatase-like"/>
    <property type="match status" value="1"/>
</dbReference>
<sequence>MMIRNALKYVFVCFGLLFSMEISAQEKPNVLFIAIDDLNDWSGCQQNFPNVQTPNIDRLASSGILFNNAHCQAPLCGPSRASIMTGLLPSTTGIYAMIDDDKIKECNETTNEVIFLPDYFEQFGYKTMGIGKLFHLGDKAKCFQEYGGVYEMFGPKPQKRFKYDPAWFGKPSGTSTDWGAYPVYDSLMPDDKYANWAIERLKQKHDQPFFLAVGFIRPHVPWYVPQKWFDLFSVDQMKTPPFDPDDMNDISEFAKQVMDVPPMPTTEWAIENNYWQEIVQAYLACMAFTDYQVGRVLDALENSEYKNNTIIVLWSDHGYHLGEKNRFAKHSLWRRATHVPLIFAGPGIKVSQKSEIPAGLIDIYPTLAGLCKLPPNPKNEGVDLFSILHDPVKAAQKCVITTYGFKNHSVYWDDWHYIHYKDGSEELYNLKNDSNEWENIASKDEYSEIKLKMKQKLPEVNLSNVPQSSYNINEYFRENLNDL</sequence>
<dbReference type="EMBL" id="CP046401">
    <property type="protein sequence ID" value="QGY45024.1"/>
    <property type="molecule type" value="Genomic_DNA"/>
</dbReference>
<dbReference type="KEGG" id="mcos:GM418_15485"/>
<keyword evidence="4 7" id="KW-0732">Signal</keyword>
<dbReference type="AlphaFoldDB" id="A0A6I6K4U2"/>
<evidence type="ECO:0000256" key="7">
    <source>
        <dbReference type="SAM" id="SignalP"/>
    </source>
</evidence>
<evidence type="ECO:0000256" key="6">
    <source>
        <dbReference type="ARBA" id="ARBA00022837"/>
    </source>
</evidence>
<dbReference type="Proteomes" id="UP000428260">
    <property type="component" value="Chromosome"/>
</dbReference>
<dbReference type="GO" id="GO:0004423">
    <property type="term" value="F:iduronate-2-sulfatase activity"/>
    <property type="evidence" value="ECO:0007669"/>
    <property type="project" value="InterPro"/>
</dbReference>
<keyword evidence="6" id="KW-0106">Calcium</keyword>
<dbReference type="InterPro" id="IPR024607">
    <property type="entry name" value="Sulfatase_CS"/>
</dbReference>
<feature type="signal peptide" evidence="7">
    <location>
        <begin position="1"/>
        <end position="24"/>
    </location>
</feature>
<feature type="chain" id="PRO_5026347559" evidence="7">
    <location>
        <begin position="25"/>
        <end position="483"/>
    </location>
</feature>
<feature type="domain" description="Sulfatase N-terminal" evidence="8">
    <location>
        <begin position="28"/>
        <end position="370"/>
    </location>
</feature>
<dbReference type="Gene3D" id="3.40.720.10">
    <property type="entry name" value="Alkaline Phosphatase, subunit A"/>
    <property type="match status" value="1"/>
</dbReference>
<evidence type="ECO:0000313" key="9">
    <source>
        <dbReference type="EMBL" id="QGY45024.1"/>
    </source>
</evidence>
<dbReference type="PROSITE" id="PS00523">
    <property type="entry name" value="SULFATASE_1"/>
    <property type="match status" value="1"/>
</dbReference>
<dbReference type="PROSITE" id="PS00149">
    <property type="entry name" value="SULFATASE_2"/>
    <property type="match status" value="1"/>
</dbReference>
<dbReference type="GO" id="GO:0005737">
    <property type="term" value="C:cytoplasm"/>
    <property type="evidence" value="ECO:0007669"/>
    <property type="project" value="TreeGrafter"/>
</dbReference>
<keyword evidence="9" id="KW-0808">Transferase</keyword>
<name>A0A6I6K4U2_9BACT</name>
<evidence type="ECO:0000256" key="4">
    <source>
        <dbReference type="ARBA" id="ARBA00022729"/>
    </source>
</evidence>
<dbReference type="InterPro" id="IPR017850">
    <property type="entry name" value="Alkaline_phosphatase_core_sf"/>
</dbReference>
<evidence type="ECO:0000256" key="1">
    <source>
        <dbReference type="ARBA" id="ARBA00001913"/>
    </source>
</evidence>
<evidence type="ECO:0000259" key="8">
    <source>
        <dbReference type="Pfam" id="PF00884"/>
    </source>
</evidence>
<dbReference type="GO" id="GO:0016740">
    <property type="term" value="F:transferase activity"/>
    <property type="evidence" value="ECO:0007669"/>
    <property type="project" value="UniProtKB-KW"/>
</dbReference>
<dbReference type="InterPro" id="IPR035874">
    <property type="entry name" value="IDS"/>
</dbReference>
<evidence type="ECO:0000313" key="10">
    <source>
        <dbReference type="Proteomes" id="UP000428260"/>
    </source>
</evidence>
<comment type="similarity">
    <text evidence="2">Belongs to the sulfatase family.</text>
</comment>